<feature type="transmembrane region" description="Helical" evidence="5">
    <location>
        <begin position="409"/>
        <end position="430"/>
    </location>
</feature>
<dbReference type="InterPro" id="IPR001898">
    <property type="entry name" value="SLC13A/DASS"/>
</dbReference>
<comment type="caution">
    <text evidence="6">The sequence shown here is derived from an EMBL/GenBank/DDBJ whole genome shotgun (WGS) entry which is preliminary data.</text>
</comment>
<feature type="transmembrane region" description="Helical" evidence="5">
    <location>
        <begin position="72"/>
        <end position="89"/>
    </location>
</feature>
<feature type="transmembrane region" description="Helical" evidence="5">
    <location>
        <begin position="21"/>
        <end position="41"/>
    </location>
</feature>
<protein>
    <submittedName>
        <fullName evidence="6">Sodium-dependent dicarboxylate transporter 2/3/5</fullName>
    </submittedName>
</protein>
<feature type="transmembrane region" description="Helical" evidence="5">
    <location>
        <begin position="238"/>
        <end position="260"/>
    </location>
</feature>
<proteinExistence type="predicted"/>
<feature type="transmembrane region" description="Helical" evidence="5">
    <location>
        <begin position="109"/>
        <end position="132"/>
    </location>
</feature>
<keyword evidence="4 5" id="KW-0472">Membrane</keyword>
<feature type="transmembrane region" description="Helical" evidence="5">
    <location>
        <begin position="450"/>
        <end position="476"/>
    </location>
</feature>
<dbReference type="EMBL" id="QEKI01000019">
    <property type="protein sequence ID" value="PVY38089.1"/>
    <property type="molecule type" value="Genomic_DNA"/>
</dbReference>
<feature type="transmembrane region" description="Helical" evidence="5">
    <location>
        <begin position="47"/>
        <end position="65"/>
    </location>
</feature>
<evidence type="ECO:0000256" key="5">
    <source>
        <dbReference type="SAM" id="Phobius"/>
    </source>
</evidence>
<sequence length="477" mass="51802">MMDKRIKRLYRIKTELQLPRVKRLLTFFGFVIIGMLSSWIILETTDYSPPVAYMTGILVTAALLWATEIIPLFATSLLIIGAQIILLGNPGEWGMLQTPGIAAIPYQSFLAPLADPIIYLFLGGFILARVGVKVNVDVYLSSAMLRIFGLSAKSALLGVIVCTTIFGMWISNTATTAMMITLTASLLAFVPAGNTFRKGLTLAIPFSASIGGLMTPIGSPPNAIAVGLLAKDGVPIDFLTWMVIMFPLVVILLFILFQLLWYRYKPETPLMLTPVETKPFGGEGIFVIIVFTITVLLWLTDSLHGIPSAVVALFPAIMFTATGLLSVKEFNRIEWNILFVIAGGLALGQGMSLTGLDQVIASSMPLESEWIVLIIFTTTLVVGTFMSNTTTAILFIPMAMSMAHQLEGVNVKFMAIGLAVMAGSSMALPISTPPNAIAYSSGELTSKDFIINGVVIGVCSLFITYVYFWLLTYFGLW</sequence>
<feature type="transmembrane region" description="Helical" evidence="5">
    <location>
        <begin position="305"/>
        <end position="326"/>
    </location>
</feature>
<keyword evidence="3 5" id="KW-1133">Transmembrane helix</keyword>
<dbReference type="OrthoDB" id="9766267at2"/>
<feature type="transmembrane region" description="Helical" evidence="5">
    <location>
        <begin position="176"/>
        <end position="193"/>
    </location>
</feature>
<dbReference type="NCBIfam" id="TIGR00785">
    <property type="entry name" value="dass"/>
    <property type="match status" value="1"/>
</dbReference>
<keyword evidence="7" id="KW-1185">Reference proteome</keyword>
<dbReference type="PANTHER" id="PTHR10283:SF92">
    <property type="entry name" value="LOW-AFFINITY PHOSPHATE TRANSPORTER PHO91"/>
    <property type="match status" value="1"/>
</dbReference>
<dbReference type="Proteomes" id="UP000245466">
    <property type="component" value="Unassembled WGS sequence"/>
</dbReference>
<accession>A0A2U1ANS8</accession>
<evidence type="ECO:0000256" key="2">
    <source>
        <dbReference type="ARBA" id="ARBA00022692"/>
    </source>
</evidence>
<feature type="transmembrane region" description="Helical" evidence="5">
    <location>
        <begin position="200"/>
        <end position="218"/>
    </location>
</feature>
<reference evidence="6 7" key="1">
    <citation type="submission" date="2018-04" db="EMBL/GenBank/DDBJ databases">
        <title>Genomic Encyclopedia of Type Strains, Phase IV (KMG-IV): sequencing the most valuable type-strain genomes for metagenomic binning, comparative biology and taxonomic classification.</title>
        <authorList>
            <person name="Goeker M."/>
        </authorList>
    </citation>
    <scope>NUCLEOTIDE SEQUENCE [LARGE SCALE GENOMIC DNA]</scope>
    <source>
        <strain evidence="6 7">DSM 100231</strain>
    </source>
</reference>
<feature type="transmembrane region" description="Helical" evidence="5">
    <location>
        <begin position="280"/>
        <end position="299"/>
    </location>
</feature>
<evidence type="ECO:0000256" key="1">
    <source>
        <dbReference type="ARBA" id="ARBA00004141"/>
    </source>
</evidence>
<evidence type="ECO:0000313" key="6">
    <source>
        <dbReference type="EMBL" id="PVY38089.1"/>
    </source>
</evidence>
<dbReference type="PANTHER" id="PTHR10283">
    <property type="entry name" value="SOLUTE CARRIER FAMILY 13 MEMBER"/>
    <property type="match status" value="1"/>
</dbReference>
<dbReference type="GO" id="GO:0005315">
    <property type="term" value="F:phosphate transmembrane transporter activity"/>
    <property type="evidence" value="ECO:0007669"/>
    <property type="project" value="TreeGrafter"/>
</dbReference>
<dbReference type="Pfam" id="PF00939">
    <property type="entry name" value="Na_sulph_symp"/>
    <property type="match status" value="1"/>
</dbReference>
<dbReference type="GO" id="GO:0005886">
    <property type="term" value="C:plasma membrane"/>
    <property type="evidence" value="ECO:0007669"/>
    <property type="project" value="TreeGrafter"/>
</dbReference>
<comment type="subcellular location">
    <subcellularLocation>
        <location evidence="1">Membrane</location>
        <topology evidence="1">Multi-pass membrane protein</topology>
    </subcellularLocation>
</comment>
<name>A0A2U1ANS8_9BACT</name>
<feature type="transmembrane region" description="Helical" evidence="5">
    <location>
        <begin position="371"/>
        <end position="397"/>
    </location>
</feature>
<feature type="transmembrane region" description="Helical" evidence="5">
    <location>
        <begin position="144"/>
        <end position="170"/>
    </location>
</feature>
<evidence type="ECO:0000313" key="7">
    <source>
        <dbReference type="Proteomes" id="UP000245466"/>
    </source>
</evidence>
<keyword evidence="2 5" id="KW-0812">Transmembrane</keyword>
<evidence type="ECO:0000256" key="3">
    <source>
        <dbReference type="ARBA" id="ARBA00022989"/>
    </source>
</evidence>
<feature type="transmembrane region" description="Helical" evidence="5">
    <location>
        <begin position="333"/>
        <end position="351"/>
    </location>
</feature>
<dbReference type="AlphaFoldDB" id="A0A2U1ANS8"/>
<gene>
    <name evidence="6" type="ORF">C8E01_11959</name>
</gene>
<dbReference type="RefSeq" id="WP_116545138.1">
    <property type="nucleotide sequence ID" value="NZ_QEKI01000019.1"/>
</dbReference>
<organism evidence="6 7">
    <name type="scientific">Pontibacter virosus</name>
    <dbReference type="NCBI Taxonomy" id="1765052"/>
    <lineage>
        <taxon>Bacteria</taxon>
        <taxon>Pseudomonadati</taxon>
        <taxon>Bacteroidota</taxon>
        <taxon>Cytophagia</taxon>
        <taxon>Cytophagales</taxon>
        <taxon>Hymenobacteraceae</taxon>
        <taxon>Pontibacter</taxon>
    </lineage>
</organism>
<evidence type="ECO:0000256" key="4">
    <source>
        <dbReference type="ARBA" id="ARBA00023136"/>
    </source>
</evidence>